<sequence>MRGAVSVAVMLVLGALAETEETPADTWTLRKCALYAQATEDALAALGQEGLSPRFLEENKAFIRSGCVAPARICAQTAQDYALADLLTMMTMNEGMASTFVPFGCQN</sequence>
<organism evidence="1 2">
    <name type="scientific">Roseovarius mucosus DSM 17069</name>
    <dbReference type="NCBI Taxonomy" id="1288298"/>
    <lineage>
        <taxon>Bacteria</taxon>
        <taxon>Pseudomonadati</taxon>
        <taxon>Pseudomonadota</taxon>
        <taxon>Alphaproteobacteria</taxon>
        <taxon>Rhodobacterales</taxon>
        <taxon>Roseobacteraceae</taxon>
        <taxon>Roseovarius</taxon>
    </lineage>
</organism>
<reference evidence="1 2" key="1">
    <citation type="submission" date="2013-01" db="EMBL/GenBank/DDBJ databases">
        <authorList>
            <person name="Fiebig A."/>
            <person name="Goeker M."/>
            <person name="Klenk H.-P.P."/>
        </authorList>
    </citation>
    <scope>NUCLEOTIDE SEQUENCE [LARGE SCALE GENOMIC DNA]</scope>
    <source>
        <strain evidence="1 2">DSM 17069</strain>
    </source>
</reference>
<dbReference type="EMBL" id="AONH01000010">
    <property type="protein sequence ID" value="KGM88083.1"/>
    <property type="molecule type" value="Genomic_DNA"/>
</dbReference>
<protein>
    <submittedName>
        <fullName evidence="1">Uncharacterized protein</fullName>
    </submittedName>
</protein>
<dbReference type="AlphaFoldDB" id="A0A0A0HPT1"/>
<accession>A0A0A0HPT1</accession>
<dbReference type="Proteomes" id="UP000030021">
    <property type="component" value="Unassembled WGS sequence"/>
</dbReference>
<dbReference type="eggNOG" id="ENOG50332ZJ">
    <property type="taxonomic scope" value="Bacteria"/>
</dbReference>
<gene>
    <name evidence="1" type="ORF">rosmuc_01777</name>
</gene>
<evidence type="ECO:0000313" key="1">
    <source>
        <dbReference type="EMBL" id="KGM88083.1"/>
    </source>
</evidence>
<name>A0A0A0HPT1_9RHOB</name>
<dbReference type="PATRIC" id="fig|1288298.3.peg.1791"/>
<comment type="caution">
    <text evidence="1">The sequence shown here is derived from an EMBL/GenBank/DDBJ whole genome shotgun (WGS) entry which is preliminary data.</text>
</comment>
<proteinExistence type="predicted"/>
<dbReference type="STRING" id="215743.ROSMUCSMR3_01327"/>
<dbReference type="HOGENOM" id="CLU_162739_0_0_5"/>
<evidence type="ECO:0000313" key="2">
    <source>
        <dbReference type="Proteomes" id="UP000030021"/>
    </source>
</evidence>